<dbReference type="AlphaFoldDB" id="A0A9Q1BC14"/>
<accession>A0A9Q1BC14</accession>
<feature type="region of interest" description="Disordered" evidence="6">
    <location>
        <begin position="1"/>
        <end position="24"/>
    </location>
</feature>
<dbReference type="GO" id="GO:0016020">
    <property type="term" value="C:membrane"/>
    <property type="evidence" value="ECO:0007669"/>
    <property type="project" value="UniProtKB-SubCell"/>
</dbReference>
<organism evidence="8 9">
    <name type="scientific">Holothuria leucospilota</name>
    <name type="common">Black long sea cucumber</name>
    <name type="synonym">Mertensiothuria leucospilota</name>
    <dbReference type="NCBI Taxonomy" id="206669"/>
    <lineage>
        <taxon>Eukaryota</taxon>
        <taxon>Metazoa</taxon>
        <taxon>Echinodermata</taxon>
        <taxon>Eleutherozoa</taxon>
        <taxon>Echinozoa</taxon>
        <taxon>Holothuroidea</taxon>
        <taxon>Aspidochirotacea</taxon>
        <taxon>Aspidochirotida</taxon>
        <taxon>Holothuriidae</taxon>
        <taxon>Holothuria</taxon>
    </lineage>
</organism>
<keyword evidence="9" id="KW-1185">Reference proteome</keyword>
<dbReference type="Proteomes" id="UP001152320">
    <property type="component" value="Chromosome 22"/>
</dbReference>
<keyword evidence="3 7" id="KW-0812">Transmembrane</keyword>
<dbReference type="InterPro" id="IPR007237">
    <property type="entry name" value="CD20-like"/>
</dbReference>
<keyword evidence="5 7" id="KW-0472">Membrane</keyword>
<evidence type="ECO:0000313" key="8">
    <source>
        <dbReference type="EMBL" id="KAJ8021140.1"/>
    </source>
</evidence>
<protein>
    <submittedName>
        <fullName evidence="8">Uncharacterized protein</fullName>
    </submittedName>
</protein>
<evidence type="ECO:0000313" key="9">
    <source>
        <dbReference type="Proteomes" id="UP001152320"/>
    </source>
</evidence>
<evidence type="ECO:0000256" key="7">
    <source>
        <dbReference type="SAM" id="Phobius"/>
    </source>
</evidence>
<feature type="transmembrane region" description="Helical" evidence="7">
    <location>
        <begin position="74"/>
        <end position="92"/>
    </location>
</feature>
<dbReference type="PANTHER" id="PTHR23320:SF130">
    <property type="entry name" value="TRANSMEMBRANE PROTEIN 212"/>
    <property type="match status" value="1"/>
</dbReference>
<dbReference type="EMBL" id="JAIZAY010000022">
    <property type="protein sequence ID" value="KAJ8021140.1"/>
    <property type="molecule type" value="Genomic_DNA"/>
</dbReference>
<evidence type="ECO:0000256" key="4">
    <source>
        <dbReference type="ARBA" id="ARBA00022989"/>
    </source>
</evidence>
<evidence type="ECO:0000256" key="2">
    <source>
        <dbReference type="ARBA" id="ARBA00009565"/>
    </source>
</evidence>
<feature type="transmembrane region" description="Helical" evidence="7">
    <location>
        <begin position="31"/>
        <end position="53"/>
    </location>
</feature>
<dbReference type="Pfam" id="PF04103">
    <property type="entry name" value="CD20"/>
    <property type="match status" value="1"/>
</dbReference>
<comment type="caution">
    <text evidence="8">The sequence shown here is derived from an EMBL/GenBank/DDBJ whole genome shotgun (WGS) entry which is preliminary data.</text>
</comment>
<evidence type="ECO:0000256" key="6">
    <source>
        <dbReference type="SAM" id="MobiDB-lite"/>
    </source>
</evidence>
<comment type="similarity">
    <text evidence="2">Belongs to the MS4A family.</text>
</comment>
<dbReference type="PANTHER" id="PTHR23320">
    <property type="entry name" value="MEMBRANE-SPANNING 4-DOMAINS SUBFAMILY A MS4A -RELATED"/>
    <property type="match status" value="1"/>
</dbReference>
<proteinExistence type="inferred from homology"/>
<feature type="transmembrane region" description="Helical" evidence="7">
    <location>
        <begin position="98"/>
        <end position="121"/>
    </location>
</feature>
<comment type="subcellular location">
    <subcellularLocation>
        <location evidence="1">Membrane</location>
        <topology evidence="1">Multi-pass membrane protein</topology>
    </subcellularLocation>
</comment>
<feature type="compositionally biased region" description="Polar residues" evidence="6">
    <location>
        <begin position="1"/>
        <end position="19"/>
    </location>
</feature>
<gene>
    <name evidence="8" type="ORF">HOLleu_40924</name>
</gene>
<name>A0A9Q1BC14_HOLLE</name>
<sequence length="309" mass="34438">MNPTPNVMSQDSGSPTRQQPKPLRGTSERNFTAVVQLVCGLFAVACGLVLVVLKTPYNNNYYGYQINRFGKTAFGIWGGLVFIATAIPYFFGRHRKSMVGLYFGFCLASAVVAVVGLGLSVTAINKIAYAKSGTSICNDEALGIQHDQRYRCCIKGYRDSYYCNPSYNRHYYWYDYHLPTTYGYQGLSYYSPECESFRWNLRDNYEQCLHEAERLYVPHLAFYGIMVAVVSVELFASVYGACAALSALCNCCVGGKPTQYYPCSFNHLMVNDSLNNTVIPPQVTTQQSGPAVIATTEVPHIYTPLQLPS</sequence>
<reference evidence="8" key="1">
    <citation type="submission" date="2021-10" db="EMBL/GenBank/DDBJ databases">
        <title>Tropical sea cucumber genome reveals ecological adaptation and Cuvierian tubules defense mechanism.</title>
        <authorList>
            <person name="Chen T."/>
        </authorList>
    </citation>
    <scope>NUCLEOTIDE SEQUENCE</scope>
    <source>
        <strain evidence="8">Nanhai2018</strain>
        <tissue evidence="8">Muscle</tissue>
    </source>
</reference>
<keyword evidence="4 7" id="KW-1133">Transmembrane helix</keyword>
<evidence type="ECO:0000256" key="3">
    <source>
        <dbReference type="ARBA" id="ARBA00022692"/>
    </source>
</evidence>
<evidence type="ECO:0000256" key="5">
    <source>
        <dbReference type="ARBA" id="ARBA00023136"/>
    </source>
</evidence>
<dbReference type="InterPro" id="IPR030417">
    <property type="entry name" value="MS4A"/>
</dbReference>
<evidence type="ECO:0000256" key="1">
    <source>
        <dbReference type="ARBA" id="ARBA00004141"/>
    </source>
</evidence>